<keyword evidence="7" id="KW-0692">RNA repair</keyword>
<evidence type="ECO:0000256" key="1">
    <source>
        <dbReference type="ARBA" id="ARBA00008071"/>
    </source>
</evidence>
<dbReference type="Gene3D" id="3.90.1860.10">
    <property type="entry name" value="tRNA-splicing ligase RtcB"/>
    <property type="match status" value="1"/>
</dbReference>
<dbReference type="GO" id="GO:0170057">
    <property type="term" value="F:RNA ligase (GTP) activity"/>
    <property type="evidence" value="ECO:0007669"/>
    <property type="project" value="UniProtKB-EC"/>
</dbReference>
<proteinExistence type="inferred from homology"/>
<reference evidence="15" key="1">
    <citation type="submission" date="2017-09" db="EMBL/GenBank/DDBJ databases">
        <title>Depth-based differentiation of microbial function through sediment-hosted aquifers and enrichment of novel symbionts in the deep terrestrial subsurface.</title>
        <authorList>
            <person name="Probst A.J."/>
            <person name="Ladd B."/>
            <person name="Jarett J.K."/>
            <person name="Geller-Mcgrath D.E."/>
            <person name="Sieber C.M.K."/>
            <person name="Emerson J.B."/>
            <person name="Anantharaman K."/>
            <person name="Thomas B.C."/>
            <person name="Malmstrom R."/>
            <person name="Stieglmeier M."/>
            <person name="Klingl A."/>
            <person name="Woyke T."/>
            <person name="Ryan C.M."/>
            <person name="Banfield J.F."/>
        </authorList>
    </citation>
    <scope>NUCLEOTIDE SEQUENCE [LARGE SCALE GENOMIC DNA]</scope>
</reference>
<feature type="binding site" evidence="13">
    <location>
        <position position="331"/>
    </location>
    <ligand>
        <name>Mn(2+)</name>
        <dbReference type="ChEBI" id="CHEBI:29035"/>
        <label>2</label>
    </ligand>
</feature>
<evidence type="ECO:0000256" key="12">
    <source>
        <dbReference type="PIRSR" id="PIRSR601233-2"/>
    </source>
</evidence>
<dbReference type="EMBL" id="PEWN01000022">
    <property type="protein sequence ID" value="PIU52014.1"/>
    <property type="molecule type" value="Genomic_DNA"/>
</dbReference>
<evidence type="ECO:0000256" key="7">
    <source>
        <dbReference type="ARBA" id="ARBA00022800"/>
    </source>
</evidence>
<comment type="catalytic activity">
    <reaction evidence="11">
        <text>a 3'-end 2',3'-cyclophospho-ribonucleotide-RNA + a 5'-end dephospho-ribonucleoside-RNA + GTP + H2O = a ribonucleotidyl-ribonucleotide-RNA + GMP + diphosphate + H(+)</text>
        <dbReference type="Rhea" id="RHEA:68080"/>
        <dbReference type="Rhea" id="RHEA-COMP:10464"/>
        <dbReference type="Rhea" id="RHEA-COMP:13936"/>
        <dbReference type="Rhea" id="RHEA-COMP:17355"/>
        <dbReference type="ChEBI" id="CHEBI:15377"/>
        <dbReference type="ChEBI" id="CHEBI:15378"/>
        <dbReference type="ChEBI" id="CHEBI:33019"/>
        <dbReference type="ChEBI" id="CHEBI:37565"/>
        <dbReference type="ChEBI" id="CHEBI:58115"/>
        <dbReference type="ChEBI" id="CHEBI:83064"/>
        <dbReference type="ChEBI" id="CHEBI:138284"/>
        <dbReference type="ChEBI" id="CHEBI:173118"/>
        <dbReference type="EC" id="6.5.1.8"/>
    </reaction>
</comment>
<evidence type="ECO:0000256" key="10">
    <source>
        <dbReference type="ARBA" id="ARBA00047746"/>
    </source>
</evidence>
<dbReference type="SUPFAM" id="SSF103365">
    <property type="entry name" value="Hypothetical protein PH1602"/>
    <property type="match status" value="1"/>
</dbReference>
<organism evidence="14 15">
    <name type="scientific">Candidatus Desantisbacteria bacterium CG07_land_8_20_14_0_80_39_15</name>
    <dbReference type="NCBI Taxonomy" id="1974549"/>
    <lineage>
        <taxon>Bacteria</taxon>
        <taxon>Candidatus Desantisiibacteriota</taxon>
    </lineage>
</organism>
<feature type="binding site" evidence="13">
    <location>
        <position position="206"/>
    </location>
    <ligand>
        <name>Mn(2+)</name>
        <dbReference type="ChEBI" id="CHEBI:29035"/>
        <label>1</label>
    </ligand>
</feature>
<dbReference type="Proteomes" id="UP000229227">
    <property type="component" value="Unassembled WGS sequence"/>
</dbReference>
<feature type="binding site" evidence="13">
    <location>
        <position position="237"/>
    </location>
    <ligand>
        <name>Mn(2+)</name>
        <dbReference type="ChEBI" id="CHEBI:29035"/>
        <label>2</label>
    </ligand>
</feature>
<evidence type="ECO:0000256" key="3">
    <source>
        <dbReference type="ARBA" id="ARBA00015720"/>
    </source>
</evidence>
<gene>
    <name evidence="14" type="ORF">COS91_01415</name>
</gene>
<sequence>MAEEWKGNLEKIDDYRWRIPKEGGMNVPGLVYADERLLVDIKKEQSLNQVKNVAHLPGINKYSLAMPDIHWGYGFAIGGVAATDVEKGVIAPGGIGYDINCGVRLLRTDLKYDDIKDKIRQLVDALFYTIPSGVGSKGSIHLSYDEAEKVMVKGARWAVEKGYGWKEDLEFTEEGGAMSGANPGKVSHRAIERGLRQLGTLGAGNHFLEIQLIEEIYEPEVAEIFGLEKGQITVMIHTGSRGFGYQVCDDSLITMQRAVNKYGISIPDRQLACAPINSQEGQDYFQAMAAAANYAWANRQCIMHWTREAFEKILGKSAESLGMRLVYDVAHNIAKFEEHLIEGNKVKVCVHRKGA</sequence>
<evidence type="ECO:0000256" key="2">
    <source>
        <dbReference type="ARBA" id="ARBA00012726"/>
    </source>
</evidence>
<evidence type="ECO:0000256" key="11">
    <source>
        <dbReference type="ARBA" id="ARBA00049514"/>
    </source>
</evidence>
<feature type="non-terminal residue" evidence="14">
    <location>
        <position position="355"/>
    </location>
</feature>
<evidence type="ECO:0000256" key="5">
    <source>
        <dbReference type="ARBA" id="ARBA00022723"/>
    </source>
</evidence>
<keyword evidence="8 12" id="KW-0342">GTP-binding</keyword>
<evidence type="ECO:0000256" key="4">
    <source>
        <dbReference type="ARBA" id="ARBA00022598"/>
    </source>
</evidence>
<comment type="cofactor">
    <cofactor evidence="13">
        <name>Mn(2+)</name>
        <dbReference type="ChEBI" id="CHEBI:29035"/>
    </cofactor>
    <text evidence="13">Binds 2 manganese ions per subunit.</text>
</comment>
<dbReference type="PANTHER" id="PTHR11118">
    <property type="entry name" value="RNA-SPLICING LIGASE RTCB HOMOLOG"/>
    <property type="match status" value="1"/>
</dbReference>
<keyword evidence="6 12" id="KW-0547">Nucleotide-binding</keyword>
<evidence type="ECO:0000256" key="9">
    <source>
        <dbReference type="ARBA" id="ARBA00023211"/>
    </source>
</evidence>
<keyword evidence="5 13" id="KW-0479">Metal-binding</keyword>
<dbReference type="InterPro" id="IPR001233">
    <property type="entry name" value="RtcB"/>
</dbReference>
<dbReference type="InterPro" id="IPR036025">
    <property type="entry name" value="RtcB-like_sf"/>
</dbReference>
<comment type="similarity">
    <text evidence="1">Belongs to the RtcB family.</text>
</comment>
<dbReference type="GO" id="GO:0042245">
    <property type="term" value="P:RNA repair"/>
    <property type="evidence" value="ECO:0007669"/>
    <property type="project" value="UniProtKB-KW"/>
</dbReference>
<protein>
    <recommendedName>
        <fullName evidence="3">RNA-splicing ligase RtcB</fullName>
        <ecNumber evidence="2">6.5.1.8</ecNumber>
    </recommendedName>
</protein>
<feature type="binding site" evidence="13">
    <location>
        <position position="98"/>
    </location>
    <ligand>
        <name>Mn(2+)</name>
        <dbReference type="ChEBI" id="CHEBI:29035"/>
        <label>1</label>
    </ligand>
</feature>
<evidence type="ECO:0000256" key="6">
    <source>
        <dbReference type="ARBA" id="ARBA00022741"/>
    </source>
</evidence>
<feature type="binding site" evidence="12">
    <location>
        <begin position="331"/>
        <end position="332"/>
    </location>
    <ligand>
        <name>GMP</name>
        <dbReference type="ChEBI" id="CHEBI:58115"/>
    </ligand>
</feature>
<dbReference type="GO" id="GO:0003972">
    <property type="term" value="F:RNA ligase (ATP) activity"/>
    <property type="evidence" value="ECO:0007669"/>
    <property type="project" value="TreeGrafter"/>
</dbReference>
<evidence type="ECO:0000313" key="14">
    <source>
        <dbReference type="EMBL" id="PIU52014.1"/>
    </source>
</evidence>
<comment type="catalytic activity">
    <reaction evidence="10">
        <text>a 3'-end 3'-phospho-ribonucleotide-RNA + a 5'-end dephospho-ribonucleoside-RNA + GTP = a ribonucleotidyl-ribonucleotide-RNA + GMP + diphosphate</text>
        <dbReference type="Rhea" id="RHEA:68076"/>
        <dbReference type="Rhea" id="RHEA-COMP:10463"/>
        <dbReference type="Rhea" id="RHEA-COMP:13936"/>
        <dbReference type="Rhea" id="RHEA-COMP:17355"/>
        <dbReference type="ChEBI" id="CHEBI:33019"/>
        <dbReference type="ChEBI" id="CHEBI:37565"/>
        <dbReference type="ChEBI" id="CHEBI:58115"/>
        <dbReference type="ChEBI" id="CHEBI:83062"/>
        <dbReference type="ChEBI" id="CHEBI:138284"/>
        <dbReference type="ChEBI" id="CHEBI:173118"/>
        <dbReference type="EC" id="6.5.1.8"/>
    </reaction>
</comment>
<keyword evidence="9 13" id="KW-0464">Manganese</keyword>
<feature type="binding site" evidence="12">
    <location>
        <begin position="205"/>
        <end position="209"/>
    </location>
    <ligand>
        <name>GMP</name>
        <dbReference type="ChEBI" id="CHEBI:58115"/>
    </ligand>
</feature>
<accession>A0A2M6ZHZ8</accession>
<dbReference type="FunFam" id="3.90.1860.10:FF:000001">
    <property type="entry name" value="tRNA-splicing ligase RtcB homolog"/>
    <property type="match status" value="1"/>
</dbReference>
<dbReference type="Pfam" id="PF01139">
    <property type="entry name" value="RtcB"/>
    <property type="match status" value="1"/>
</dbReference>
<dbReference type="GO" id="GO:0046872">
    <property type="term" value="F:metal ion binding"/>
    <property type="evidence" value="ECO:0007669"/>
    <property type="project" value="UniProtKB-KW"/>
</dbReference>
<dbReference type="PROSITE" id="PS01288">
    <property type="entry name" value="UPF0027"/>
    <property type="match status" value="1"/>
</dbReference>
<name>A0A2M6ZHZ8_9BACT</name>
<evidence type="ECO:0000256" key="13">
    <source>
        <dbReference type="PIRSR" id="PIRSR601233-3"/>
    </source>
</evidence>
<dbReference type="EC" id="6.5.1.8" evidence="2"/>
<dbReference type="GO" id="GO:0006396">
    <property type="term" value="P:RNA processing"/>
    <property type="evidence" value="ECO:0007669"/>
    <property type="project" value="InterPro"/>
</dbReference>
<keyword evidence="4 14" id="KW-0436">Ligase</keyword>
<dbReference type="GO" id="GO:0005525">
    <property type="term" value="F:GTP binding"/>
    <property type="evidence" value="ECO:0007669"/>
    <property type="project" value="UniProtKB-KW"/>
</dbReference>
<comment type="caution">
    <text evidence="14">The sequence shown here is derived from an EMBL/GenBank/DDBJ whole genome shotgun (WGS) entry which is preliminary data.</text>
</comment>
<dbReference type="AlphaFoldDB" id="A0A2M6ZHZ8"/>
<dbReference type="PANTHER" id="PTHR11118:SF1">
    <property type="entry name" value="RNA-SPLICING LIGASE RTCB HOMOLOG"/>
    <property type="match status" value="1"/>
</dbReference>
<evidence type="ECO:0000256" key="8">
    <source>
        <dbReference type="ARBA" id="ARBA00023134"/>
    </source>
</evidence>
<evidence type="ECO:0000313" key="15">
    <source>
        <dbReference type="Proteomes" id="UP000229227"/>
    </source>
</evidence>